<protein>
    <submittedName>
        <fullName evidence="2">Uncharacterized protein</fullName>
    </submittedName>
</protein>
<proteinExistence type="predicted"/>
<organism evidence="2 3">
    <name type="scientific">Manduca sexta</name>
    <name type="common">Tobacco hawkmoth</name>
    <name type="synonym">Tobacco hornworm</name>
    <dbReference type="NCBI Taxonomy" id="7130"/>
    <lineage>
        <taxon>Eukaryota</taxon>
        <taxon>Metazoa</taxon>
        <taxon>Ecdysozoa</taxon>
        <taxon>Arthropoda</taxon>
        <taxon>Hexapoda</taxon>
        <taxon>Insecta</taxon>
        <taxon>Pterygota</taxon>
        <taxon>Neoptera</taxon>
        <taxon>Endopterygota</taxon>
        <taxon>Lepidoptera</taxon>
        <taxon>Glossata</taxon>
        <taxon>Ditrysia</taxon>
        <taxon>Bombycoidea</taxon>
        <taxon>Sphingidae</taxon>
        <taxon>Sphinginae</taxon>
        <taxon>Sphingini</taxon>
        <taxon>Manduca</taxon>
    </lineage>
</organism>
<dbReference type="Proteomes" id="UP000791440">
    <property type="component" value="Unassembled WGS sequence"/>
</dbReference>
<reference evidence="2" key="2">
    <citation type="submission" date="2020-12" db="EMBL/GenBank/DDBJ databases">
        <authorList>
            <person name="Kanost M."/>
        </authorList>
    </citation>
    <scope>NUCLEOTIDE SEQUENCE</scope>
</reference>
<accession>A0A921Z7M8</accession>
<keyword evidence="1" id="KW-0732">Signal</keyword>
<evidence type="ECO:0000256" key="1">
    <source>
        <dbReference type="SAM" id="SignalP"/>
    </source>
</evidence>
<gene>
    <name evidence="2" type="ORF">O3G_MSEX007823</name>
</gene>
<feature type="chain" id="PRO_5036719465" evidence="1">
    <location>
        <begin position="19"/>
        <end position="70"/>
    </location>
</feature>
<evidence type="ECO:0000313" key="2">
    <source>
        <dbReference type="EMBL" id="KAG6452848.1"/>
    </source>
</evidence>
<evidence type="ECO:0000313" key="3">
    <source>
        <dbReference type="Proteomes" id="UP000791440"/>
    </source>
</evidence>
<comment type="caution">
    <text evidence="2">The sequence shown here is derived from an EMBL/GenBank/DDBJ whole genome shotgun (WGS) entry which is preliminary data.</text>
</comment>
<keyword evidence="3" id="KW-1185">Reference proteome</keyword>
<dbReference type="AlphaFoldDB" id="A0A921Z7M8"/>
<feature type="signal peptide" evidence="1">
    <location>
        <begin position="1"/>
        <end position="18"/>
    </location>
</feature>
<dbReference type="EMBL" id="JH668430">
    <property type="protein sequence ID" value="KAG6452848.1"/>
    <property type="molecule type" value="Genomic_DNA"/>
</dbReference>
<reference evidence="2" key="1">
    <citation type="journal article" date="2016" name="Insect Biochem. Mol. Biol.">
        <title>Multifaceted biological insights from a draft genome sequence of the tobacco hornworm moth, Manduca sexta.</title>
        <authorList>
            <person name="Kanost M.R."/>
            <person name="Arrese E.L."/>
            <person name="Cao X."/>
            <person name="Chen Y.R."/>
            <person name="Chellapilla S."/>
            <person name="Goldsmith M.R."/>
            <person name="Grosse-Wilde E."/>
            <person name="Heckel D.G."/>
            <person name="Herndon N."/>
            <person name="Jiang H."/>
            <person name="Papanicolaou A."/>
            <person name="Qu J."/>
            <person name="Soulages J.L."/>
            <person name="Vogel H."/>
            <person name="Walters J."/>
            <person name="Waterhouse R.M."/>
            <person name="Ahn S.J."/>
            <person name="Almeida F.C."/>
            <person name="An C."/>
            <person name="Aqrawi P."/>
            <person name="Bretschneider A."/>
            <person name="Bryant W.B."/>
            <person name="Bucks S."/>
            <person name="Chao H."/>
            <person name="Chevignon G."/>
            <person name="Christen J.M."/>
            <person name="Clarke D.F."/>
            <person name="Dittmer N.T."/>
            <person name="Ferguson L.C.F."/>
            <person name="Garavelou S."/>
            <person name="Gordon K.H.J."/>
            <person name="Gunaratna R.T."/>
            <person name="Han Y."/>
            <person name="Hauser F."/>
            <person name="He Y."/>
            <person name="Heidel-Fischer H."/>
            <person name="Hirsh A."/>
            <person name="Hu Y."/>
            <person name="Jiang H."/>
            <person name="Kalra D."/>
            <person name="Klinner C."/>
            <person name="Konig C."/>
            <person name="Kovar C."/>
            <person name="Kroll A.R."/>
            <person name="Kuwar S.S."/>
            <person name="Lee S.L."/>
            <person name="Lehman R."/>
            <person name="Li K."/>
            <person name="Li Z."/>
            <person name="Liang H."/>
            <person name="Lovelace S."/>
            <person name="Lu Z."/>
            <person name="Mansfield J.H."/>
            <person name="McCulloch K.J."/>
            <person name="Mathew T."/>
            <person name="Morton B."/>
            <person name="Muzny D.M."/>
            <person name="Neunemann D."/>
            <person name="Ongeri F."/>
            <person name="Pauchet Y."/>
            <person name="Pu L.L."/>
            <person name="Pyrousis I."/>
            <person name="Rao X.J."/>
            <person name="Redding A."/>
            <person name="Roesel C."/>
            <person name="Sanchez-Gracia A."/>
            <person name="Schaack S."/>
            <person name="Shukla A."/>
            <person name="Tetreau G."/>
            <person name="Wang Y."/>
            <person name="Xiong G.H."/>
            <person name="Traut W."/>
            <person name="Walsh T.K."/>
            <person name="Worley K.C."/>
            <person name="Wu D."/>
            <person name="Wu W."/>
            <person name="Wu Y.Q."/>
            <person name="Zhang X."/>
            <person name="Zou Z."/>
            <person name="Zucker H."/>
            <person name="Briscoe A.D."/>
            <person name="Burmester T."/>
            <person name="Clem R.J."/>
            <person name="Feyereisen R."/>
            <person name="Grimmelikhuijzen C.J.P."/>
            <person name="Hamodrakas S.J."/>
            <person name="Hansson B.S."/>
            <person name="Huguet E."/>
            <person name="Jermiin L.S."/>
            <person name="Lan Q."/>
            <person name="Lehman H.K."/>
            <person name="Lorenzen M."/>
            <person name="Merzendorfer H."/>
            <person name="Michalopoulos I."/>
            <person name="Morton D.B."/>
            <person name="Muthukrishnan S."/>
            <person name="Oakeshott J.G."/>
            <person name="Palmer W."/>
            <person name="Park Y."/>
            <person name="Passarelli A.L."/>
            <person name="Rozas J."/>
            <person name="Schwartz L.M."/>
            <person name="Smith W."/>
            <person name="Southgate A."/>
            <person name="Vilcinskas A."/>
            <person name="Vogt R."/>
            <person name="Wang P."/>
            <person name="Werren J."/>
            <person name="Yu X.Q."/>
            <person name="Zhou J.J."/>
            <person name="Brown S.J."/>
            <person name="Scherer S.E."/>
            <person name="Richards S."/>
            <person name="Blissard G.W."/>
        </authorList>
    </citation>
    <scope>NUCLEOTIDE SEQUENCE</scope>
</reference>
<name>A0A921Z7M8_MANSE</name>
<sequence>MKWLLLIVLCLCLCTALAMPYGYSDAVSTEKILSRLKRYALRAFAECPQGYVRVLKECIKINDEDYDDYE</sequence>